<accession>A0A6J5RTA0</accession>
<evidence type="ECO:0000313" key="2">
    <source>
        <dbReference type="EMBL" id="CAB4171945.1"/>
    </source>
</evidence>
<proteinExistence type="predicted"/>
<evidence type="ECO:0000256" key="1">
    <source>
        <dbReference type="SAM" id="MobiDB-lite"/>
    </source>
</evidence>
<dbReference type="EMBL" id="LR797048">
    <property type="protein sequence ID" value="CAB4183859.1"/>
    <property type="molecule type" value="Genomic_DNA"/>
</dbReference>
<dbReference type="EMBL" id="LR797404">
    <property type="protein sequence ID" value="CAB4214427.1"/>
    <property type="molecule type" value="Genomic_DNA"/>
</dbReference>
<gene>
    <name evidence="3" type="ORF">UFOVP1097_6</name>
    <name evidence="4" type="ORF">UFOVP1349_57</name>
    <name evidence="5" type="ORF">UFOVP1456_37</name>
    <name evidence="2" type="ORF">UFOVP925_43</name>
</gene>
<dbReference type="Gene3D" id="2.40.30.240">
    <property type="match status" value="1"/>
</dbReference>
<name>A0A6J5RTA0_9CAUD</name>
<dbReference type="Pfam" id="PF11651">
    <property type="entry name" value="P22_CoatProtein"/>
    <property type="match status" value="1"/>
</dbReference>
<evidence type="ECO:0000313" key="4">
    <source>
        <dbReference type="EMBL" id="CAB4200628.1"/>
    </source>
</evidence>
<dbReference type="InterPro" id="IPR024659">
    <property type="entry name" value="Phage_coat_Gp5"/>
</dbReference>
<feature type="region of interest" description="Disordered" evidence="1">
    <location>
        <begin position="217"/>
        <end position="236"/>
    </location>
</feature>
<feature type="compositionally biased region" description="Polar residues" evidence="1">
    <location>
        <begin position="225"/>
        <end position="236"/>
    </location>
</feature>
<sequence>MANTTLTADIIASEAIAILENNCVMGDLVYRGYEEEFSNKVNGYNIGDTISIRRPTDFTVRSGATASVQDAVEGKFSLAVDTQEGVDFKFTSSDLTLKIGDLGERIIKPAMVQLANSIDRKLTALYKDVWNWVGTPGTTVTSFAGFAKAPERLDLGAVPQDDRNAVLSPTDQWGLLGSQTALYMQDVAKDAYRRGKLGMIGGIDTYSSQNVTTHTVGSRAGTVSAKGSSNSTTWASSKNTGTMSLNTSGWTASTTLKQGDAFTISTVFAVNPVTKATLGFLQQFVVKADVTADATSTNTTALTISPPIITSGAFQTVSNAPADSATITVVGTASTGYAQNLVFNKNAFSLVMVPMVKPPGAVDVARKSYKGYSVRVIPYYDGTNDVSNWRLDVLYGVKTVDARLATRVSGT</sequence>
<protein>
    <submittedName>
        <fullName evidence="4">Major capsid protein Gp5</fullName>
    </submittedName>
</protein>
<organism evidence="4">
    <name type="scientific">uncultured Caudovirales phage</name>
    <dbReference type="NCBI Taxonomy" id="2100421"/>
    <lineage>
        <taxon>Viruses</taxon>
        <taxon>Duplodnaviria</taxon>
        <taxon>Heunggongvirae</taxon>
        <taxon>Uroviricota</taxon>
        <taxon>Caudoviricetes</taxon>
        <taxon>Peduoviridae</taxon>
        <taxon>Maltschvirus</taxon>
        <taxon>Maltschvirus maltsch</taxon>
    </lineage>
</organism>
<dbReference type="EMBL" id="LR797291">
    <property type="protein sequence ID" value="CAB4200628.1"/>
    <property type="molecule type" value="Genomic_DNA"/>
</dbReference>
<evidence type="ECO:0000313" key="3">
    <source>
        <dbReference type="EMBL" id="CAB4183859.1"/>
    </source>
</evidence>
<dbReference type="EMBL" id="LR796876">
    <property type="protein sequence ID" value="CAB4171945.1"/>
    <property type="molecule type" value="Genomic_DNA"/>
</dbReference>
<reference evidence="4" key="1">
    <citation type="submission" date="2020-05" db="EMBL/GenBank/DDBJ databases">
        <authorList>
            <person name="Chiriac C."/>
            <person name="Salcher M."/>
            <person name="Ghai R."/>
            <person name="Kavagutti S V."/>
        </authorList>
    </citation>
    <scope>NUCLEOTIDE SEQUENCE</scope>
</reference>
<evidence type="ECO:0000313" key="5">
    <source>
        <dbReference type="EMBL" id="CAB4214427.1"/>
    </source>
</evidence>